<keyword evidence="3" id="KW-0227">DNA damage</keyword>
<evidence type="ECO:0000313" key="11">
    <source>
        <dbReference type="Proteomes" id="UP000029640"/>
    </source>
</evidence>
<keyword evidence="6" id="KW-0560">Oxidoreductase</keyword>
<comment type="cofactor">
    <cofactor evidence="1">
        <name>Fe(2+)</name>
        <dbReference type="ChEBI" id="CHEBI:29033"/>
    </cofactor>
</comment>
<dbReference type="eggNOG" id="COG3145">
    <property type="taxonomic scope" value="Bacteria"/>
</dbReference>
<keyword evidence="5" id="KW-0223">Dioxygenase</keyword>
<dbReference type="GO" id="GO:0006307">
    <property type="term" value="P:DNA alkylation repair"/>
    <property type="evidence" value="ECO:0007669"/>
    <property type="project" value="InterPro"/>
</dbReference>
<dbReference type="InterPro" id="IPR027450">
    <property type="entry name" value="AlkB-like"/>
</dbReference>
<name>A0A095VN21_9GAMM</name>
<evidence type="ECO:0000259" key="9">
    <source>
        <dbReference type="PROSITE" id="PS51471"/>
    </source>
</evidence>
<evidence type="ECO:0000256" key="7">
    <source>
        <dbReference type="ARBA" id="ARBA00023004"/>
    </source>
</evidence>
<dbReference type="Proteomes" id="UP000029640">
    <property type="component" value="Unassembled WGS sequence"/>
</dbReference>
<sequence length="204" mass="23109">MDLFPEASSEVISAPGASLLLHRGVALGLSSDALLDELVRDSAWRTGDVVLFGRRYRQPRLFAWYGDPGASYRYSGTTLEPLPWTRRLDDLRRRMEMLADAPFNSVLLNYYRDQQDAMGLHADDEPELGDRPVIASLSLGAPRPFRLKHRHDKTVKALKLPLPPGSVLVMAGDTQVNWKHELPRQARPCGPRVNLTFRYIYLSR</sequence>
<dbReference type="GO" id="GO:0140097">
    <property type="term" value="F:catalytic activity, acting on DNA"/>
    <property type="evidence" value="ECO:0007669"/>
    <property type="project" value="UniProtKB-ARBA"/>
</dbReference>
<evidence type="ECO:0000256" key="1">
    <source>
        <dbReference type="ARBA" id="ARBA00001954"/>
    </source>
</evidence>
<gene>
    <name evidence="10" type="ORF">HRUBRA_02748</name>
</gene>
<dbReference type="InterPro" id="IPR037151">
    <property type="entry name" value="AlkB-like_sf"/>
</dbReference>
<dbReference type="PANTHER" id="PTHR31212:SF4">
    <property type="entry name" value="ALPHA-KETOGLUTARATE-DEPENDENT DIOXYGENASE ALKB HOMOLOG 3"/>
    <property type="match status" value="1"/>
</dbReference>
<dbReference type="OrthoDB" id="190276at2"/>
<evidence type="ECO:0000256" key="2">
    <source>
        <dbReference type="ARBA" id="ARBA00022723"/>
    </source>
</evidence>
<accession>A0A095VN21</accession>
<dbReference type="HOGENOM" id="CLU_048788_5_2_6"/>
<dbReference type="Pfam" id="PF13532">
    <property type="entry name" value="2OG-FeII_Oxy_2"/>
    <property type="match status" value="1"/>
</dbReference>
<dbReference type="GO" id="GO:0046872">
    <property type="term" value="F:metal ion binding"/>
    <property type="evidence" value="ECO:0007669"/>
    <property type="project" value="UniProtKB-KW"/>
</dbReference>
<reference evidence="10 11" key="1">
    <citation type="journal article" date="2014" name="Genome Announc.">
        <title>Genome Sequence of Gammaproteobacterial Pseudohaliea rubra Type Strain DSM 19751, Isolated from Coastal Seawater of the Mediterranean Sea.</title>
        <authorList>
            <person name="Spring S."/>
            <person name="Fiebig A."/>
            <person name="Riedel T."/>
            <person name="Goker M."/>
            <person name="Klenk H.P."/>
        </authorList>
    </citation>
    <scope>NUCLEOTIDE SEQUENCE [LARGE SCALE GENOMIC DNA]</scope>
    <source>
        <strain evidence="10 11">DSM 19751</strain>
    </source>
</reference>
<dbReference type="PROSITE" id="PS51471">
    <property type="entry name" value="FE2OG_OXY"/>
    <property type="match status" value="1"/>
</dbReference>
<evidence type="ECO:0000256" key="8">
    <source>
        <dbReference type="ARBA" id="ARBA00023204"/>
    </source>
</evidence>
<evidence type="ECO:0000313" key="10">
    <source>
        <dbReference type="EMBL" id="KGE02770.1"/>
    </source>
</evidence>
<dbReference type="AlphaFoldDB" id="A0A095VN21"/>
<dbReference type="GO" id="GO:0051213">
    <property type="term" value="F:dioxygenase activity"/>
    <property type="evidence" value="ECO:0007669"/>
    <property type="project" value="UniProtKB-KW"/>
</dbReference>
<dbReference type="InterPro" id="IPR005123">
    <property type="entry name" value="Oxoglu/Fe-dep_dioxygenase_dom"/>
</dbReference>
<dbReference type="FunFam" id="2.60.120.590:FF:000004">
    <property type="entry name" value="DNA oxidative demethylase ALKBH2"/>
    <property type="match status" value="1"/>
</dbReference>
<dbReference type="Gene3D" id="2.60.120.590">
    <property type="entry name" value="Alpha-ketoglutarate-dependent dioxygenase AlkB-like"/>
    <property type="match status" value="1"/>
</dbReference>
<keyword evidence="4" id="KW-0460">Magnesium</keyword>
<evidence type="ECO:0000256" key="3">
    <source>
        <dbReference type="ARBA" id="ARBA00022763"/>
    </source>
</evidence>
<dbReference type="InterPro" id="IPR032854">
    <property type="entry name" value="ALKBH3"/>
</dbReference>
<comment type="caution">
    <text evidence="10">The sequence shown here is derived from an EMBL/GenBank/DDBJ whole genome shotgun (WGS) entry which is preliminary data.</text>
</comment>
<protein>
    <submittedName>
        <fullName evidence="10">Alkylated DNA repair protein AlkB</fullName>
    </submittedName>
</protein>
<keyword evidence="7" id="KW-0408">Iron</keyword>
<dbReference type="GO" id="GO:0032451">
    <property type="term" value="F:demethylase activity"/>
    <property type="evidence" value="ECO:0007669"/>
    <property type="project" value="UniProtKB-ARBA"/>
</dbReference>
<feature type="domain" description="Fe2OG dioxygenase" evidence="9">
    <location>
        <begin position="102"/>
        <end position="201"/>
    </location>
</feature>
<dbReference type="GO" id="GO:0016787">
    <property type="term" value="F:hydrolase activity"/>
    <property type="evidence" value="ECO:0007669"/>
    <property type="project" value="UniProtKB-ARBA"/>
</dbReference>
<dbReference type="EMBL" id="AUVB01000085">
    <property type="protein sequence ID" value="KGE02770.1"/>
    <property type="molecule type" value="Genomic_DNA"/>
</dbReference>
<dbReference type="PANTHER" id="PTHR31212">
    <property type="entry name" value="ALPHA-KETOGLUTARATE-DEPENDENT DIOXYGENASE ALKB HOMOLOG 3"/>
    <property type="match status" value="1"/>
</dbReference>
<keyword evidence="11" id="KW-1185">Reference proteome</keyword>
<evidence type="ECO:0000256" key="4">
    <source>
        <dbReference type="ARBA" id="ARBA00022842"/>
    </source>
</evidence>
<dbReference type="GO" id="GO:0016705">
    <property type="term" value="F:oxidoreductase activity, acting on paired donors, with incorporation or reduction of molecular oxygen"/>
    <property type="evidence" value="ECO:0007669"/>
    <property type="project" value="UniProtKB-ARBA"/>
</dbReference>
<keyword evidence="8" id="KW-0234">DNA repair</keyword>
<evidence type="ECO:0000256" key="5">
    <source>
        <dbReference type="ARBA" id="ARBA00022964"/>
    </source>
</evidence>
<proteinExistence type="predicted"/>
<organism evidence="10 11">
    <name type="scientific">Pseudohaliea rubra DSM 19751</name>
    <dbReference type="NCBI Taxonomy" id="1265313"/>
    <lineage>
        <taxon>Bacteria</taxon>
        <taxon>Pseudomonadati</taxon>
        <taxon>Pseudomonadota</taxon>
        <taxon>Gammaproteobacteria</taxon>
        <taxon>Cellvibrionales</taxon>
        <taxon>Halieaceae</taxon>
        <taxon>Pseudohaliea</taxon>
    </lineage>
</organism>
<keyword evidence="2" id="KW-0479">Metal-binding</keyword>
<evidence type="ECO:0000256" key="6">
    <source>
        <dbReference type="ARBA" id="ARBA00023002"/>
    </source>
</evidence>
<dbReference type="SUPFAM" id="SSF51197">
    <property type="entry name" value="Clavaminate synthase-like"/>
    <property type="match status" value="1"/>
</dbReference>